<evidence type="ECO:0000313" key="1">
    <source>
        <dbReference type="EMBL" id="MCP1335865.1"/>
    </source>
</evidence>
<dbReference type="AlphaFoldDB" id="A0A9J6PBJ9"/>
<dbReference type="RefSeq" id="WP_269331793.1">
    <property type="nucleotide sequence ID" value="NZ_JAMZFT010000001.1"/>
</dbReference>
<accession>A0A9J6PBJ9</accession>
<dbReference type="Gene3D" id="1.10.3450.10">
    <property type="entry name" value="TTHA0068-like"/>
    <property type="match status" value="1"/>
</dbReference>
<organism evidence="1 2">
    <name type="scientific">Futiania mangrovi</name>
    <dbReference type="NCBI Taxonomy" id="2959716"/>
    <lineage>
        <taxon>Bacteria</taxon>
        <taxon>Pseudomonadati</taxon>
        <taxon>Pseudomonadota</taxon>
        <taxon>Alphaproteobacteria</taxon>
        <taxon>Futianiales</taxon>
        <taxon>Futianiaceae</taxon>
        <taxon>Futiania</taxon>
    </lineage>
</organism>
<dbReference type="Proteomes" id="UP001055804">
    <property type="component" value="Unassembled WGS sequence"/>
</dbReference>
<sequence>MPDPAPLDAAKALAPARTRDVAWRENAAYRYGWALFDAGLHWEAHEVWEAVWMRAEPNSRERSLLAGLIQVANARLKARMGSARAHERLMAIAGRHGSEVWPEGEPSAPCMGVSDAAYRALLITNNAK</sequence>
<proteinExistence type="predicted"/>
<dbReference type="EMBL" id="JAMZFT010000001">
    <property type="protein sequence ID" value="MCP1335865.1"/>
    <property type="molecule type" value="Genomic_DNA"/>
</dbReference>
<dbReference type="Pfam" id="PF03745">
    <property type="entry name" value="DUF309"/>
    <property type="match status" value="1"/>
</dbReference>
<dbReference type="InterPro" id="IPR023203">
    <property type="entry name" value="TTHA0068_sf"/>
</dbReference>
<comment type="caution">
    <text evidence="1">The sequence shown here is derived from an EMBL/GenBank/DDBJ whole genome shotgun (WGS) entry which is preliminary data.</text>
</comment>
<keyword evidence="2" id="KW-1185">Reference proteome</keyword>
<dbReference type="InterPro" id="IPR005500">
    <property type="entry name" value="DUF309"/>
</dbReference>
<reference evidence="1" key="1">
    <citation type="submission" date="2022-06" db="EMBL/GenBank/DDBJ databases">
        <title>Isolation and Genomics of Futiania mangrovii gen. nov., sp. nov., a Rare and Metabolically-versatile member in the Class Alphaproteobacteria.</title>
        <authorList>
            <person name="Liu L."/>
            <person name="Huang W.-C."/>
            <person name="Pan J."/>
            <person name="Li J."/>
            <person name="Huang Y."/>
            <person name="Du H."/>
            <person name="Liu Y."/>
            <person name="Li M."/>
        </authorList>
    </citation>
    <scope>NUCLEOTIDE SEQUENCE</scope>
    <source>
        <strain evidence="1">FT118</strain>
    </source>
</reference>
<dbReference type="SUPFAM" id="SSF140663">
    <property type="entry name" value="TTHA0068-like"/>
    <property type="match status" value="1"/>
</dbReference>
<evidence type="ECO:0000313" key="2">
    <source>
        <dbReference type="Proteomes" id="UP001055804"/>
    </source>
</evidence>
<protein>
    <submittedName>
        <fullName evidence="1">DUF309 domain-containing protein</fullName>
    </submittedName>
</protein>
<name>A0A9J6PBJ9_9PROT</name>
<gene>
    <name evidence="1" type="ORF">NJQ99_05540</name>
</gene>